<feature type="domain" description="EamA" evidence="7">
    <location>
        <begin position="12"/>
        <end position="147"/>
    </location>
</feature>
<name>A0ABV0J4B8_9CYAN</name>
<evidence type="ECO:0000256" key="2">
    <source>
        <dbReference type="ARBA" id="ARBA00007362"/>
    </source>
</evidence>
<sequence>MPLHHSSGRWRLGLALSLLTVLLWGVLPVALMVTLQVLDVYTVTWFRFLISFGLLALYLASRKQLPTLEKLRSPGLWKLLAIATVFLAINYLLFLQGLAQTSPANAQVLIQLAPVSMGLGALWVFKERYSLRQWTGLALLTLGFSLFFHEQLQALVTSSAQYLGGSGLLVLAAIAWAVYALAQKQLLQTLPSATIMMAIYGGATLLFTPTAAPQKLLSLDTFHWIALLFCALNTLIAYGAFAEALDHWEASRVSAVLSLTPVVTIGTMLGLPVFWPTLIAPEQLTILGIVGAIFVVSGSFAIALGQRPKRDPSAVKS</sequence>
<dbReference type="InterPro" id="IPR000620">
    <property type="entry name" value="EamA_dom"/>
</dbReference>
<keyword evidence="4 6" id="KW-1133">Transmembrane helix</keyword>
<evidence type="ECO:0000256" key="5">
    <source>
        <dbReference type="ARBA" id="ARBA00023136"/>
    </source>
</evidence>
<evidence type="ECO:0000259" key="7">
    <source>
        <dbReference type="Pfam" id="PF00892"/>
    </source>
</evidence>
<feature type="transmembrane region" description="Helical" evidence="6">
    <location>
        <begin position="137"/>
        <end position="156"/>
    </location>
</feature>
<comment type="subcellular location">
    <subcellularLocation>
        <location evidence="1">Membrane</location>
        <topology evidence="1">Multi-pass membrane protein</topology>
    </subcellularLocation>
</comment>
<feature type="transmembrane region" description="Helical" evidence="6">
    <location>
        <begin position="253"/>
        <end position="278"/>
    </location>
</feature>
<dbReference type="EMBL" id="JAMPKM010000002">
    <property type="protein sequence ID" value="MEP0816624.1"/>
    <property type="molecule type" value="Genomic_DNA"/>
</dbReference>
<feature type="transmembrane region" description="Helical" evidence="6">
    <location>
        <begin position="12"/>
        <end position="34"/>
    </location>
</feature>
<organism evidence="8 9">
    <name type="scientific">Trichocoleus desertorum GB2-A4</name>
    <dbReference type="NCBI Taxonomy" id="2933944"/>
    <lineage>
        <taxon>Bacteria</taxon>
        <taxon>Bacillati</taxon>
        <taxon>Cyanobacteriota</taxon>
        <taxon>Cyanophyceae</taxon>
        <taxon>Leptolyngbyales</taxon>
        <taxon>Trichocoleusaceae</taxon>
        <taxon>Trichocoleus</taxon>
    </lineage>
</organism>
<feature type="transmembrane region" description="Helical" evidence="6">
    <location>
        <begin position="162"/>
        <end position="182"/>
    </location>
</feature>
<comment type="similarity">
    <text evidence="2">Belongs to the EamA transporter family.</text>
</comment>
<evidence type="ECO:0000313" key="8">
    <source>
        <dbReference type="EMBL" id="MEP0816624.1"/>
    </source>
</evidence>
<comment type="caution">
    <text evidence="8">The sequence shown here is derived from an EMBL/GenBank/DDBJ whole genome shotgun (WGS) entry which is preliminary data.</text>
</comment>
<feature type="transmembrane region" description="Helical" evidence="6">
    <location>
        <begin position="79"/>
        <end position="98"/>
    </location>
</feature>
<evidence type="ECO:0000256" key="1">
    <source>
        <dbReference type="ARBA" id="ARBA00004141"/>
    </source>
</evidence>
<keyword evidence="3 6" id="KW-0812">Transmembrane</keyword>
<dbReference type="PANTHER" id="PTHR32322">
    <property type="entry name" value="INNER MEMBRANE TRANSPORTER"/>
    <property type="match status" value="1"/>
</dbReference>
<dbReference type="InterPro" id="IPR050638">
    <property type="entry name" value="AA-Vitamin_Transporters"/>
</dbReference>
<proteinExistence type="inferred from homology"/>
<evidence type="ECO:0000256" key="3">
    <source>
        <dbReference type="ARBA" id="ARBA00022692"/>
    </source>
</evidence>
<protein>
    <submittedName>
        <fullName evidence="8">DMT family transporter</fullName>
    </submittedName>
</protein>
<feature type="transmembrane region" description="Helical" evidence="6">
    <location>
        <begin position="104"/>
        <end position="125"/>
    </location>
</feature>
<feature type="transmembrane region" description="Helical" evidence="6">
    <location>
        <begin position="40"/>
        <end position="59"/>
    </location>
</feature>
<feature type="domain" description="EamA" evidence="7">
    <location>
        <begin position="166"/>
        <end position="302"/>
    </location>
</feature>
<dbReference type="SUPFAM" id="SSF103481">
    <property type="entry name" value="Multidrug resistance efflux transporter EmrE"/>
    <property type="match status" value="1"/>
</dbReference>
<keyword evidence="5 6" id="KW-0472">Membrane</keyword>
<dbReference type="Proteomes" id="UP001464891">
    <property type="component" value="Unassembled WGS sequence"/>
</dbReference>
<dbReference type="RefSeq" id="WP_190434105.1">
    <property type="nucleotide sequence ID" value="NZ_JAMPKM010000002.1"/>
</dbReference>
<dbReference type="PANTHER" id="PTHR32322:SF9">
    <property type="entry name" value="AMINO-ACID METABOLITE EFFLUX PUMP-RELATED"/>
    <property type="match status" value="1"/>
</dbReference>
<gene>
    <name evidence="8" type="ORF">NC998_05905</name>
</gene>
<keyword evidence="9" id="KW-1185">Reference proteome</keyword>
<accession>A0ABV0J4B8</accession>
<feature type="transmembrane region" description="Helical" evidence="6">
    <location>
        <begin position="189"/>
        <end position="209"/>
    </location>
</feature>
<dbReference type="Pfam" id="PF00892">
    <property type="entry name" value="EamA"/>
    <property type="match status" value="2"/>
</dbReference>
<reference evidence="8 9" key="1">
    <citation type="submission" date="2022-04" db="EMBL/GenBank/DDBJ databases">
        <title>Positive selection, recombination, and allopatry shape intraspecific diversity of widespread and dominant cyanobacteria.</title>
        <authorList>
            <person name="Wei J."/>
            <person name="Shu W."/>
            <person name="Hu C."/>
        </authorList>
    </citation>
    <scope>NUCLEOTIDE SEQUENCE [LARGE SCALE GENOMIC DNA]</scope>
    <source>
        <strain evidence="8 9">GB2-A4</strain>
    </source>
</reference>
<dbReference type="InterPro" id="IPR037185">
    <property type="entry name" value="EmrE-like"/>
</dbReference>
<feature type="transmembrane region" description="Helical" evidence="6">
    <location>
        <begin position="284"/>
        <end position="304"/>
    </location>
</feature>
<evidence type="ECO:0000256" key="6">
    <source>
        <dbReference type="SAM" id="Phobius"/>
    </source>
</evidence>
<evidence type="ECO:0000256" key="4">
    <source>
        <dbReference type="ARBA" id="ARBA00022989"/>
    </source>
</evidence>
<feature type="transmembrane region" description="Helical" evidence="6">
    <location>
        <begin position="221"/>
        <end position="241"/>
    </location>
</feature>
<evidence type="ECO:0000313" key="9">
    <source>
        <dbReference type="Proteomes" id="UP001464891"/>
    </source>
</evidence>